<gene>
    <name evidence="1" type="ORF">CVT24_001660</name>
</gene>
<evidence type="ECO:0000313" key="2">
    <source>
        <dbReference type="Proteomes" id="UP000284842"/>
    </source>
</evidence>
<sequence length="494" mass="56491">MSCDNTPKFSTEIFYLIIDQLDVKEDLATLKAVALASTQLGYISQSRLFEHVDLPYKAHWYRKRSSGRDKYDEEELSLVDGFLDLAQTSPRIASYVRSISFISYRTWPCLSSGMGLTAAASLIALTKNLTNVWFPITNYYTEEFEEWSEIPKDLQTAFLQLYQKPPSGDSERRFINIEAIHGFPTHLLLSFPRISELLIMPLVRQQAWVDQIKSLQKVREIHALKSLKLYYCYYEHYSFHWVDTVTLLELRSSEGRPAFSFKELRDLDTVCAVDEKPATSLMSGFHPSTMNPPFSKPFTPVILKVCSQTLQNLTLRCPDQHQFYAHKACGSSHVVMPPDENVYMDLSSLTALQSFCVYFSKDQTPADDWEDMDTPLYNTHVPYVGDLLKSLVRAPAFSTTLSSITFTITLGKYLEDESGDRFTTRYNVEELDWSEMTDVLTSHCSRSSLNMIKFKFLAYTDRESCSPLNVAEIKAINNAQLKELQCSTGIVVIE</sequence>
<keyword evidence="2" id="KW-1185">Reference proteome</keyword>
<name>A0A409VSZ3_9AGAR</name>
<dbReference type="EMBL" id="NHTK01005986">
    <property type="protein sequence ID" value="PPQ69391.1"/>
    <property type="molecule type" value="Genomic_DNA"/>
</dbReference>
<accession>A0A409VSZ3</accession>
<reference evidence="1 2" key="1">
    <citation type="journal article" date="2018" name="Evol. Lett.">
        <title>Horizontal gene cluster transfer increased hallucinogenic mushroom diversity.</title>
        <authorList>
            <person name="Reynolds H.T."/>
            <person name="Vijayakumar V."/>
            <person name="Gluck-Thaler E."/>
            <person name="Korotkin H.B."/>
            <person name="Matheny P.B."/>
            <person name="Slot J.C."/>
        </authorList>
    </citation>
    <scope>NUCLEOTIDE SEQUENCE [LARGE SCALE GENOMIC DNA]</scope>
    <source>
        <strain evidence="1 2">2629</strain>
    </source>
</reference>
<proteinExistence type="predicted"/>
<dbReference type="AlphaFoldDB" id="A0A409VSZ3"/>
<comment type="caution">
    <text evidence="1">The sequence shown here is derived from an EMBL/GenBank/DDBJ whole genome shotgun (WGS) entry which is preliminary data.</text>
</comment>
<dbReference type="Proteomes" id="UP000284842">
    <property type="component" value="Unassembled WGS sequence"/>
</dbReference>
<organism evidence="1 2">
    <name type="scientific">Panaeolus cyanescens</name>
    <dbReference type="NCBI Taxonomy" id="181874"/>
    <lineage>
        <taxon>Eukaryota</taxon>
        <taxon>Fungi</taxon>
        <taxon>Dikarya</taxon>
        <taxon>Basidiomycota</taxon>
        <taxon>Agaricomycotina</taxon>
        <taxon>Agaricomycetes</taxon>
        <taxon>Agaricomycetidae</taxon>
        <taxon>Agaricales</taxon>
        <taxon>Agaricineae</taxon>
        <taxon>Galeropsidaceae</taxon>
        <taxon>Panaeolus</taxon>
    </lineage>
</organism>
<evidence type="ECO:0000313" key="1">
    <source>
        <dbReference type="EMBL" id="PPQ69391.1"/>
    </source>
</evidence>
<dbReference type="OrthoDB" id="3096829at2759"/>
<protein>
    <submittedName>
        <fullName evidence="1">Uncharacterized protein</fullName>
    </submittedName>
</protein>
<dbReference type="InParanoid" id="A0A409VSZ3"/>